<dbReference type="AlphaFoldDB" id="A0AAV6IBC1"/>
<evidence type="ECO:0000256" key="6">
    <source>
        <dbReference type="SAM" id="Phobius"/>
    </source>
</evidence>
<dbReference type="InterPro" id="IPR011547">
    <property type="entry name" value="SLC26A/SulP_dom"/>
</dbReference>
<reference evidence="8" key="1">
    <citation type="submission" date="2020-08" db="EMBL/GenBank/DDBJ databases">
        <title>Plant Genome Project.</title>
        <authorList>
            <person name="Zhang R.-G."/>
        </authorList>
    </citation>
    <scope>NUCLEOTIDE SEQUENCE</scope>
    <source>
        <strain evidence="8">WSP0</strain>
        <tissue evidence="8">Leaf</tissue>
    </source>
</reference>
<dbReference type="PANTHER" id="PTHR11814">
    <property type="entry name" value="SULFATE TRANSPORTER"/>
    <property type="match status" value="1"/>
</dbReference>
<feature type="domain" description="STAS" evidence="7">
    <location>
        <begin position="501"/>
        <end position="624"/>
    </location>
</feature>
<feature type="transmembrane region" description="Helical" evidence="6">
    <location>
        <begin position="172"/>
        <end position="195"/>
    </location>
</feature>
<accession>A0AAV6IBC1</accession>
<feature type="transmembrane region" description="Helical" evidence="6">
    <location>
        <begin position="201"/>
        <end position="220"/>
    </location>
</feature>
<protein>
    <recommendedName>
        <fullName evidence="7">STAS domain-containing protein</fullName>
    </recommendedName>
</protein>
<evidence type="ECO:0000256" key="5">
    <source>
        <dbReference type="ARBA" id="ARBA00023136"/>
    </source>
</evidence>
<keyword evidence="5 6" id="KW-0472">Membrane</keyword>
<comment type="subcellular location">
    <subcellularLocation>
        <location evidence="1">Membrane</location>
        <topology evidence="1">Multi-pass membrane protein</topology>
    </subcellularLocation>
</comment>
<feature type="transmembrane region" description="Helical" evidence="6">
    <location>
        <begin position="415"/>
        <end position="438"/>
    </location>
</feature>
<evidence type="ECO:0000256" key="4">
    <source>
        <dbReference type="ARBA" id="ARBA00022989"/>
    </source>
</evidence>
<dbReference type="Pfam" id="PF01740">
    <property type="entry name" value="STAS"/>
    <property type="match status" value="1"/>
</dbReference>
<evidence type="ECO:0000313" key="9">
    <source>
        <dbReference type="Proteomes" id="UP000823749"/>
    </source>
</evidence>
<organism evidence="8 9">
    <name type="scientific">Rhododendron griersonianum</name>
    <dbReference type="NCBI Taxonomy" id="479676"/>
    <lineage>
        <taxon>Eukaryota</taxon>
        <taxon>Viridiplantae</taxon>
        <taxon>Streptophyta</taxon>
        <taxon>Embryophyta</taxon>
        <taxon>Tracheophyta</taxon>
        <taxon>Spermatophyta</taxon>
        <taxon>Magnoliopsida</taxon>
        <taxon>eudicotyledons</taxon>
        <taxon>Gunneridae</taxon>
        <taxon>Pentapetalae</taxon>
        <taxon>asterids</taxon>
        <taxon>Ericales</taxon>
        <taxon>Ericaceae</taxon>
        <taxon>Ericoideae</taxon>
        <taxon>Rhodoreae</taxon>
        <taxon>Rhododendron</taxon>
    </lineage>
</organism>
<feature type="transmembrane region" description="Helical" evidence="6">
    <location>
        <begin position="445"/>
        <end position="473"/>
    </location>
</feature>
<dbReference type="FunFam" id="3.30.750.24:FF:000002">
    <property type="entry name" value="Sulfate transporter 31"/>
    <property type="match status" value="1"/>
</dbReference>
<sequence>MSGRVTDDIEIDVIRSPSSRHHVENLPYVHKVGLPPKQKLLKEFTSTLKEIFFHDEPLRHFKDQPKSRKLVLGLQALFPILEWGRDYNLSKFKGDLISGLTIASLAIPQDIGYAKLANLDPQYALYSSFVTPLVYAFMGSSRDIAIGPVAVVSLLLGTLLQKEINPSNKVEYERLAFTATFFAGITQATLGVLRLGFLIDFLSHAAIVGFMAGAAITIGLQQLKGFLGIKTFTKKTDIVSVMRSVWTTVHHGGKKHRKWFWVPAIAPLISVIIATFFVFITHADKHGVAIVNHIKKGVNPASANQIFFTGGYLLKGFKIGVVAGLIALTESTAIGRTFAAIKDYELDGNKEMVALGTMNVIGSMTSCYVSTGSFSRSAVNFMAGCNTAVSNIVMSCVILLTLLVLTPLFKYTPNAVISAIIISAVVGLIDIQAMILIWKIDKLDFIACMGAFFGVVFVSVEIGLLIAVGISFAKILLQVTRPRTALLGKLPRTSVYRNINQYPDATKVPGILILRVDSAIYFSNSNYVKERILRWLTDEEEQVKANKQTKIQYLIVEMSPVSDIDTSGLHALEELYRTLQKREIQLVLANPGQAVIDKLYASGFPNLIGEDKIFLTVADAVLTYAPKTEEP</sequence>
<comment type="caution">
    <text evidence="8">The sequence shown here is derived from an EMBL/GenBank/DDBJ whole genome shotgun (WGS) entry which is preliminary data.</text>
</comment>
<dbReference type="InterPro" id="IPR001902">
    <property type="entry name" value="SLC26A/SulP_fam"/>
</dbReference>
<proteinExistence type="predicted"/>
<dbReference type="Gene3D" id="3.30.750.24">
    <property type="entry name" value="STAS domain"/>
    <property type="match status" value="1"/>
</dbReference>
<dbReference type="EMBL" id="JACTNZ010000011">
    <property type="protein sequence ID" value="KAG5525986.1"/>
    <property type="molecule type" value="Genomic_DNA"/>
</dbReference>
<dbReference type="CDD" id="cd07042">
    <property type="entry name" value="STAS_SulP_like_sulfate_transporter"/>
    <property type="match status" value="1"/>
</dbReference>
<keyword evidence="3 6" id="KW-0812">Transmembrane</keyword>
<evidence type="ECO:0000256" key="3">
    <source>
        <dbReference type="ARBA" id="ARBA00022692"/>
    </source>
</evidence>
<feature type="transmembrane region" description="Helical" evidence="6">
    <location>
        <begin position="259"/>
        <end position="280"/>
    </location>
</feature>
<evidence type="ECO:0000256" key="2">
    <source>
        <dbReference type="ARBA" id="ARBA00022448"/>
    </source>
</evidence>
<feature type="transmembrane region" description="Helical" evidence="6">
    <location>
        <begin position="383"/>
        <end position="409"/>
    </location>
</feature>
<dbReference type="InterPro" id="IPR002645">
    <property type="entry name" value="STAS_dom"/>
</dbReference>
<dbReference type="GO" id="GO:0016020">
    <property type="term" value="C:membrane"/>
    <property type="evidence" value="ECO:0007669"/>
    <property type="project" value="UniProtKB-SubCell"/>
</dbReference>
<name>A0AAV6IBC1_9ERIC</name>
<dbReference type="GO" id="GO:0055085">
    <property type="term" value="P:transmembrane transport"/>
    <property type="evidence" value="ECO:0007669"/>
    <property type="project" value="InterPro"/>
</dbReference>
<dbReference type="SUPFAM" id="SSF52091">
    <property type="entry name" value="SpoIIaa-like"/>
    <property type="match status" value="1"/>
</dbReference>
<gene>
    <name evidence="8" type="ORF">RHGRI_032320</name>
</gene>
<keyword evidence="9" id="KW-1185">Reference proteome</keyword>
<evidence type="ECO:0000256" key="1">
    <source>
        <dbReference type="ARBA" id="ARBA00004141"/>
    </source>
</evidence>
<dbReference type="PROSITE" id="PS50801">
    <property type="entry name" value="STAS"/>
    <property type="match status" value="1"/>
</dbReference>
<evidence type="ECO:0000313" key="8">
    <source>
        <dbReference type="EMBL" id="KAG5525986.1"/>
    </source>
</evidence>
<dbReference type="Pfam" id="PF00916">
    <property type="entry name" value="Sulfate_transp"/>
    <property type="match status" value="1"/>
</dbReference>
<evidence type="ECO:0000259" key="7">
    <source>
        <dbReference type="PROSITE" id="PS50801"/>
    </source>
</evidence>
<dbReference type="Proteomes" id="UP000823749">
    <property type="component" value="Chromosome 11"/>
</dbReference>
<dbReference type="InterPro" id="IPR036513">
    <property type="entry name" value="STAS_dom_sf"/>
</dbReference>
<keyword evidence="4 6" id="KW-1133">Transmembrane helix</keyword>
<dbReference type="NCBIfam" id="TIGR00815">
    <property type="entry name" value="sulP"/>
    <property type="match status" value="1"/>
</dbReference>
<keyword evidence="2" id="KW-0813">Transport</keyword>